<feature type="chain" id="PRO_5038643328" evidence="2">
    <location>
        <begin position="20"/>
        <end position="292"/>
    </location>
</feature>
<dbReference type="InterPro" id="IPR058625">
    <property type="entry name" value="MdtA-like_BSH"/>
</dbReference>
<dbReference type="SUPFAM" id="SSF111369">
    <property type="entry name" value="HlyD-like secretion proteins"/>
    <property type="match status" value="1"/>
</dbReference>
<accession>A0A3N5C739</accession>
<keyword evidence="6" id="KW-1185">Reference proteome</keyword>
<organism evidence="5 6">
    <name type="scientific">Aquisalibacillus elongatus</name>
    <dbReference type="NCBI Taxonomy" id="485577"/>
    <lineage>
        <taxon>Bacteria</taxon>
        <taxon>Bacillati</taxon>
        <taxon>Bacillota</taxon>
        <taxon>Bacilli</taxon>
        <taxon>Bacillales</taxon>
        <taxon>Bacillaceae</taxon>
        <taxon>Aquisalibacillus</taxon>
    </lineage>
</organism>
<dbReference type="NCBIfam" id="TIGR01730">
    <property type="entry name" value="RND_mfp"/>
    <property type="match status" value="1"/>
</dbReference>
<gene>
    <name evidence="5" type="ORF">EDC24_1324</name>
</gene>
<dbReference type="PROSITE" id="PS51257">
    <property type="entry name" value="PROKAR_LIPOPROTEIN"/>
    <property type="match status" value="1"/>
</dbReference>
<evidence type="ECO:0000313" key="5">
    <source>
        <dbReference type="EMBL" id="RPF54135.1"/>
    </source>
</evidence>
<dbReference type="GO" id="GO:1990281">
    <property type="term" value="C:efflux pump complex"/>
    <property type="evidence" value="ECO:0007669"/>
    <property type="project" value="TreeGrafter"/>
</dbReference>
<evidence type="ECO:0000313" key="6">
    <source>
        <dbReference type="Proteomes" id="UP000276443"/>
    </source>
</evidence>
<dbReference type="Gene3D" id="2.40.420.20">
    <property type="match status" value="1"/>
</dbReference>
<dbReference type="AlphaFoldDB" id="A0A3N5C739"/>
<feature type="domain" description="YknX-like C-terminal permuted SH3-like" evidence="4">
    <location>
        <begin position="215"/>
        <end position="286"/>
    </location>
</feature>
<proteinExistence type="inferred from homology"/>
<evidence type="ECO:0000259" key="3">
    <source>
        <dbReference type="Pfam" id="PF25917"/>
    </source>
</evidence>
<reference evidence="5 6" key="1">
    <citation type="submission" date="2018-11" db="EMBL/GenBank/DDBJ databases">
        <title>Genomic Encyclopedia of Type Strains, Phase IV (KMG-IV): sequencing the most valuable type-strain genomes for metagenomic binning, comparative biology and taxonomic classification.</title>
        <authorList>
            <person name="Goeker M."/>
        </authorList>
    </citation>
    <scope>NUCLEOTIDE SEQUENCE [LARGE SCALE GENOMIC DNA]</scope>
    <source>
        <strain evidence="5 6">DSM 18090</strain>
    </source>
</reference>
<dbReference type="Proteomes" id="UP000276443">
    <property type="component" value="Unassembled WGS sequence"/>
</dbReference>
<evidence type="ECO:0000259" key="4">
    <source>
        <dbReference type="Pfam" id="PF25989"/>
    </source>
</evidence>
<feature type="domain" description="Multidrug resistance protein MdtA-like barrel-sandwich hybrid" evidence="3">
    <location>
        <begin position="64"/>
        <end position="131"/>
    </location>
</feature>
<name>A0A3N5C739_9BACI</name>
<dbReference type="Pfam" id="PF25917">
    <property type="entry name" value="BSH_RND"/>
    <property type="match status" value="1"/>
</dbReference>
<sequence>MKKFILLVTLLTFAITLVACNEEPEEEETETTAIPVEIDEVVQTDFTETRTFVGRMVPSDQMPVVPEMAGEVDELLVEQGDTVEEGDVLAEIVHPQYGRQELEAPMDGQIEQLNMVEGRAITTENPAAVVVAIDPLNLTFNVPASELSKFSVDDEIDFTVSQLSEEGTATVTSIPSSAGETGTFTIEAEIDNENHSILSGVTAQVLLNVVVEENVLTVPTEAVVEREGGTVVYKVDGEQAAEVPVEVINMQSANTAIEAAEDTSLEEGDSVVVRGQLTLSDGQKISIQEEGQ</sequence>
<protein>
    <submittedName>
        <fullName evidence="5">RND family efflux transporter MFP subunit</fullName>
    </submittedName>
</protein>
<dbReference type="Gene3D" id="2.40.50.100">
    <property type="match status" value="1"/>
</dbReference>
<dbReference type="InterPro" id="IPR006143">
    <property type="entry name" value="RND_pump_MFP"/>
</dbReference>
<dbReference type="Gene3D" id="2.40.30.170">
    <property type="match status" value="1"/>
</dbReference>
<dbReference type="PANTHER" id="PTHR30469:SF33">
    <property type="entry name" value="SLR1207 PROTEIN"/>
    <property type="match status" value="1"/>
</dbReference>
<comment type="similarity">
    <text evidence="1">Belongs to the membrane fusion protein (MFP) (TC 8.A.1) family.</text>
</comment>
<dbReference type="PANTHER" id="PTHR30469">
    <property type="entry name" value="MULTIDRUG RESISTANCE PROTEIN MDTA"/>
    <property type="match status" value="1"/>
</dbReference>
<dbReference type="OrthoDB" id="2456449at2"/>
<comment type="caution">
    <text evidence="5">The sequence shown here is derived from an EMBL/GenBank/DDBJ whole genome shotgun (WGS) entry which is preliminary data.</text>
</comment>
<evidence type="ECO:0000256" key="2">
    <source>
        <dbReference type="SAM" id="SignalP"/>
    </source>
</evidence>
<evidence type="ECO:0000256" key="1">
    <source>
        <dbReference type="ARBA" id="ARBA00009477"/>
    </source>
</evidence>
<keyword evidence="2" id="KW-0732">Signal</keyword>
<dbReference type="EMBL" id="RKRF01000008">
    <property type="protein sequence ID" value="RPF54135.1"/>
    <property type="molecule type" value="Genomic_DNA"/>
</dbReference>
<feature type="signal peptide" evidence="2">
    <location>
        <begin position="1"/>
        <end position="19"/>
    </location>
</feature>
<dbReference type="InterPro" id="IPR058637">
    <property type="entry name" value="YknX-like_C"/>
</dbReference>
<dbReference type="Pfam" id="PF25989">
    <property type="entry name" value="YknX_C"/>
    <property type="match status" value="1"/>
</dbReference>
<dbReference type="RefSeq" id="WP_124220885.1">
    <property type="nucleotide sequence ID" value="NZ_RKRF01000008.1"/>
</dbReference>
<dbReference type="GO" id="GO:0015562">
    <property type="term" value="F:efflux transmembrane transporter activity"/>
    <property type="evidence" value="ECO:0007669"/>
    <property type="project" value="TreeGrafter"/>
</dbReference>